<dbReference type="RefSeq" id="XP_062780929.1">
    <property type="nucleotide sequence ID" value="XM_062924878.1"/>
</dbReference>
<keyword evidence="4" id="KW-1185">Reference proteome</keyword>
<dbReference type="Proteomes" id="UP001322277">
    <property type="component" value="Chromosome 5"/>
</dbReference>
<evidence type="ECO:0000313" key="3">
    <source>
        <dbReference type="EMBL" id="WQF83705.1"/>
    </source>
</evidence>
<feature type="domain" description="DUF7908" evidence="2">
    <location>
        <begin position="138"/>
        <end position="261"/>
    </location>
</feature>
<reference evidence="4" key="1">
    <citation type="journal article" date="2023" name="bioRxiv">
        <title>Complete genome of the Medicago anthracnose fungus, Colletotrichum destructivum, reveals a mini-chromosome-like region within a core chromosome.</title>
        <authorList>
            <person name="Lapalu N."/>
            <person name="Simon A."/>
            <person name="Lu A."/>
            <person name="Plaumann P.-L."/>
            <person name="Amselem J."/>
            <person name="Pigne S."/>
            <person name="Auger A."/>
            <person name="Koch C."/>
            <person name="Dallery J.-F."/>
            <person name="O'Connell R.J."/>
        </authorList>
    </citation>
    <scope>NUCLEOTIDE SEQUENCE [LARGE SCALE GENOMIC DNA]</scope>
    <source>
        <strain evidence="4">CBS 520.97</strain>
    </source>
</reference>
<sequence>MHVRRLAIAAAALFGGIAGGALLPAENAPQVLCYTYLSTYLELGPVGTAGSAPSGSTASTTTISPSVPTASTSGSLSPSSGGSFTALPTSAPTTSLATTSTLTASAPTASAPTTSSPSPTTSTLAVRQVILLVAPVPAPARRVRKRDDLGGFVSTGTDENPQVCSVATVFVLSENQVLAGGQPFFYAGEPFKALRNGGTPPPGAVTTTFGPGADGVLRFTSPAIPNGGASFCQDPANGQVYVTFTSSPLGCVPVVILAYGVEQCQNGRVVNPIPFSSSTTASTQASYIYIYNRVNYNSNNDINTNYYYIYNYTYNNNNNIYYNNLNRRVNYNNNNSNNNNNNHRVHHNHNHKHDHRVHYNHNHYCSLHSLHFNTAAKFSATNPNTNHIEPASWWRPVNGLITNTPSNFYGVGSIPSTDFSPITIAAYYADFIILPAQGQGIWYEIRVSPRGGREVTFEFLLTRFAGGLSSTYYHFTVTLYENFPNIHNIKYYQTPRKGSDAVIGVQNRIGSSKYVAFSSNQATVPDGTFVESDTSSLPGSFITGSFPLSC</sequence>
<dbReference type="EMBL" id="CP137309">
    <property type="protein sequence ID" value="WQF83705.1"/>
    <property type="molecule type" value="Genomic_DNA"/>
</dbReference>
<organism evidence="3 4">
    <name type="scientific">Colletotrichum destructivum</name>
    <dbReference type="NCBI Taxonomy" id="34406"/>
    <lineage>
        <taxon>Eukaryota</taxon>
        <taxon>Fungi</taxon>
        <taxon>Dikarya</taxon>
        <taxon>Ascomycota</taxon>
        <taxon>Pezizomycotina</taxon>
        <taxon>Sordariomycetes</taxon>
        <taxon>Hypocreomycetidae</taxon>
        <taxon>Glomerellales</taxon>
        <taxon>Glomerellaceae</taxon>
        <taxon>Colletotrichum</taxon>
        <taxon>Colletotrichum destructivum species complex</taxon>
    </lineage>
</organism>
<accession>A0AAX4IJY4</accession>
<dbReference type="GeneID" id="87945222"/>
<evidence type="ECO:0000259" key="2">
    <source>
        <dbReference type="Pfam" id="PF25485"/>
    </source>
</evidence>
<dbReference type="AlphaFoldDB" id="A0AAX4IJY4"/>
<dbReference type="Pfam" id="PF25485">
    <property type="entry name" value="DUF7908"/>
    <property type="match status" value="1"/>
</dbReference>
<evidence type="ECO:0000313" key="4">
    <source>
        <dbReference type="Proteomes" id="UP001322277"/>
    </source>
</evidence>
<evidence type="ECO:0000256" key="1">
    <source>
        <dbReference type="SAM" id="MobiDB-lite"/>
    </source>
</evidence>
<proteinExistence type="predicted"/>
<dbReference type="InterPro" id="IPR057230">
    <property type="entry name" value="DUF7908"/>
</dbReference>
<protein>
    <recommendedName>
        <fullName evidence="2">DUF7908 domain-containing protein</fullName>
    </recommendedName>
</protein>
<feature type="region of interest" description="Disordered" evidence="1">
    <location>
        <begin position="49"/>
        <end position="121"/>
    </location>
</feature>
<gene>
    <name evidence="3" type="ORF">CDEST_08719</name>
</gene>
<dbReference type="KEGG" id="cdet:87945222"/>
<name>A0AAX4IJY4_9PEZI</name>